<organism evidence="2 3">
    <name type="scientific">Gossypium barbadense</name>
    <name type="common">Sea Island cotton</name>
    <name type="synonym">Hibiscus barbadensis</name>
    <dbReference type="NCBI Taxonomy" id="3634"/>
    <lineage>
        <taxon>Eukaryota</taxon>
        <taxon>Viridiplantae</taxon>
        <taxon>Streptophyta</taxon>
        <taxon>Embryophyta</taxon>
        <taxon>Tracheophyta</taxon>
        <taxon>Spermatophyta</taxon>
        <taxon>Magnoliopsida</taxon>
        <taxon>eudicotyledons</taxon>
        <taxon>Gunneridae</taxon>
        <taxon>Pentapetalae</taxon>
        <taxon>rosids</taxon>
        <taxon>malvids</taxon>
        <taxon>Malvales</taxon>
        <taxon>Malvaceae</taxon>
        <taxon>Malvoideae</taxon>
        <taxon>Gossypium</taxon>
    </lineage>
</organism>
<name>A0A2P5X2W9_GOSBA</name>
<dbReference type="AlphaFoldDB" id="A0A2P5X2W9"/>
<dbReference type="Proteomes" id="UP000239757">
    <property type="component" value="Unassembled WGS sequence"/>
</dbReference>
<dbReference type="GO" id="GO:0003676">
    <property type="term" value="F:nucleic acid binding"/>
    <property type="evidence" value="ECO:0007669"/>
    <property type="project" value="InterPro"/>
</dbReference>
<evidence type="ECO:0000313" key="2">
    <source>
        <dbReference type="EMBL" id="PPR97688.1"/>
    </source>
</evidence>
<sequence length="68" mass="7255">MVKINCDGMFDVKYSEAGVGVICRDCRGMVLDGAAEKVTADEVEVVEAMAVTKGVQLGVKNRLGDLCF</sequence>
<reference evidence="2 3" key="1">
    <citation type="submission" date="2015-01" db="EMBL/GenBank/DDBJ databases">
        <title>Genome of allotetraploid Gossypium barbadense reveals genomic plasticity and fiber elongation in cotton evolution.</title>
        <authorList>
            <person name="Chen X."/>
            <person name="Liu X."/>
            <person name="Zhao B."/>
            <person name="Zheng H."/>
            <person name="Hu Y."/>
            <person name="Lu G."/>
            <person name="Yang C."/>
            <person name="Chen J."/>
            <person name="Shan C."/>
            <person name="Zhang L."/>
            <person name="Zhou Y."/>
            <person name="Wang L."/>
            <person name="Guo W."/>
            <person name="Bai Y."/>
            <person name="Ruan J."/>
            <person name="Shangguan X."/>
            <person name="Mao Y."/>
            <person name="Jiang J."/>
            <person name="Zhu Y."/>
            <person name="Lei J."/>
            <person name="Kang H."/>
            <person name="Chen S."/>
            <person name="He X."/>
            <person name="Wang R."/>
            <person name="Wang Y."/>
            <person name="Chen J."/>
            <person name="Wang L."/>
            <person name="Yu S."/>
            <person name="Wang B."/>
            <person name="Wei J."/>
            <person name="Song S."/>
            <person name="Lu X."/>
            <person name="Gao Z."/>
            <person name="Gu W."/>
            <person name="Deng X."/>
            <person name="Ma D."/>
            <person name="Wang S."/>
            <person name="Liang W."/>
            <person name="Fang L."/>
            <person name="Cai C."/>
            <person name="Zhu X."/>
            <person name="Zhou B."/>
            <person name="Zhang Y."/>
            <person name="Chen Z."/>
            <person name="Xu S."/>
            <person name="Zhu R."/>
            <person name="Wang S."/>
            <person name="Zhang T."/>
            <person name="Zhao G."/>
        </authorList>
    </citation>
    <scope>NUCLEOTIDE SEQUENCE [LARGE SCALE GENOMIC DNA]</scope>
    <source>
        <strain evidence="3">cv. Xinhai21</strain>
        <tissue evidence="2">Leaf</tissue>
    </source>
</reference>
<proteinExistence type="predicted"/>
<protein>
    <recommendedName>
        <fullName evidence="1">RNase H type-1 domain-containing protein</fullName>
    </recommendedName>
</protein>
<feature type="domain" description="RNase H type-1" evidence="1">
    <location>
        <begin position="5"/>
        <end position="63"/>
    </location>
</feature>
<accession>A0A2P5X2W9</accession>
<dbReference type="Pfam" id="PF13456">
    <property type="entry name" value="RVT_3"/>
    <property type="match status" value="1"/>
</dbReference>
<gene>
    <name evidence="2" type="ORF">GOBAR_AA22987</name>
</gene>
<dbReference type="EMBL" id="KZ665822">
    <property type="protein sequence ID" value="PPR97688.1"/>
    <property type="molecule type" value="Genomic_DNA"/>
</dbReference>
<evidence type="ECO:0000313" key="3">
    <source>
        <dbReference type="Proteomes" id="UP000239757"/>
    </source>
</evidence>
<evidence type="ECO:0000259" key="1">
    <source>
        <dbReference type="Pfam" id="PF13456"/>
    </source>
</evidence>
<dbReference type="GO" id="GO:0004523">
    <property type="term" value="F:RNA-DNA hybrid ribonuclease activity"/>
    <property type="evidence" value="ECO:0007669"/>
    <property type="project" value="InterPro"/>
</dbReference>
<dbReference type="InterPro" id="IPR002156">
    <property type="entry name" value="RNaseH_domain"/>
</dbReference>